<dbReference type="SUPFAM" id="SSF88713">
    <property type="entry name" value="Glycoside hydrolase/deacetylase"/>
    <property type="match status" value="1"/>
</dbReference>
<name>A0ABU0EAU1_9CELL</name>
<protein>
    <submittedName>
        <fullName evidence="4">Peptidoglycan/xylan/chitin deacetylase (PgdA/CDA1 family)</fullName>
    </submittedName>
</protein>
<comment type="subcellular location">
    <subcellularLocation>
        <location evidence="1">Secreted</location>
    </subcellularLocation>
</comment>
<sequence>MGRDVRNICFHGIGAPGRPIDDDEARYWITADEYLRILDEIATWPATVISFDDGNASDVELGLPGLLERGLTGTFFVLAGRLDTAGSVTTQQVAELGAAGMRVGSHGMDHVSWRSMSPDVQRRELVEAREVIATIAGDVTEAALPRGQYDRETLSALRRLGYTAVHTSDRRLATAGAWLQPRFSVTRDDTPQTLVQAALVPPPVHRRAALEAKGLLKRWR</sequence>
<proteinExistence type="predicted"/>
<evidence type="ECO:0000259" key="3">
    <source>
        <dbReference type="PROSITE" id="PS51677"/>
    </source>
</evidence>
<dbReference type="EMBL" id="JAUSVB010000001">
    <property type="protein sequence ID" value="MDQ0371977.1"/>
    <property type="molecule type" value="Genomic_DNA"/>
</dbReference>
<keyword evidence="5" id="KW-1185">Reference proteome</keyword>
<dbReference type="PANTHER" id="PTHR34216">
    <property type="match status" value="1"/>
</dbReference>
<dbReference type="RefSeq" id="WP_307489167.1">
    <property type="nucleotide sequence ID" value="NZ_JAUSVB010000001.1"/>
</dbReference>
<evidence type="ECO:0000313" key="4">
    <source>
        <dbReference type="EMBL" id="MDQ0371977.1"/>
    </source>
</evidence>
<gene>
    <name evidence="4" type="ORF">J2X26_000274</name>
</gene>
<accession>A0ABU0EAU1</accession>
<dbReference type="Proteomes" id="UP001239626">
    <property type="component" value="Unassembled WGS sequence"/>
</dbReference>
<evidence type="ECO:0000313" key="5">
    <source>
        <dbReference type="Proteomes" id="UP001239626"/>
    </source>
</evidence>
<dbReference type="InterPro" id="IPR011330">
    <property type="entry name" value="Glyco_hydro/deAcase_b/a-brl"/>
</dbReference>
<reference evidence="4 5" key="1">
    <citation type="submission" date="2023-07" db="EMBL/GenBank/DDBJ databases">
        <title>Sorghum-associated microbial communities from plants grown in Nebraska, USA.</title>
        <authorList>
            <person name="Schachtman D."/>
        </authorList>
    </citation>
    <scope>NUCLEOTIDE SEQUENCE [LARGE SCALE GENOMIC DNA]</scope>
    <source>
        <strain evidence="4 5">BE332</strain>
    </source>
</reference>
<comment type="caution">
    <text evidence="4">The sequence shown here is derived from an EMBL/GenBank/DDBJ whole genome shotgun (WGS) entry which is preliminary data.</text>
</comment>
<organism evidence="4 5">
    <name type="scientific">Cellulomonas humilata</name>
    <dbReference type="NCBI Taxonomy" id="144055"/>
    <lineage>
        <taxon>Bacteria</taxon>
        <taxon>Bacillati</taxon>
        <taxon>Actinomycetota</taxon>
        <taxon>Actinomycetes</taxon>
        <taxon>Micrococcales</taxon>
        <taxon>Cellulomonadaceae</taxon>
        <taxon>Cellulomonas</taxon>
    </lineage>
</organism>
<dbReference type="InterPro" id="IPR002509">
    <property type="entry name" value="NODB_dom"/>
</dbReference>
<dbReference type="CDD" id="cd10918">
    <property type="entry name" value="CE4_NodB_like_5s_6s"/>
    <property type="match status" value="1"/>
</dbReference>
<keyword evidence="2" id="KW-0732">Signal</keyword>
<evidence type="ECO:0000256" key="1">
    <source>
        <dbReference type="ARBA" id="ARBA00004613"/>
    </source>
</evidence>
<dbReference type="InterPro" id="IPR051398">
    <property type="entry name" value="Polysacch_Deacetylase"/>
</dbReference>
<evidence type="ECO:0000256" key="2">
    <source>
        <dbReference type="ARBA" id="ARBA00022729"/>
    </source>
</evidence>
<feature type="domain" description="NodB homology" evidence="3">
    <location>
        <begin position="45"/>
        <end position="220"/>
    </location>
</feature>
<dbReference type="PANTHER" id="PTHR34216:SF3">
    <property type="entry name" value="POLY-BETA-1,6-N-ACETYL-D-GLUCOSAMINE N-DEACETYLASE"/>
    <property type="match status" value="1"/>
</dbReference>
<dbReference type="Pfam" id="PF01522">
    <property type="entry name" value="Polysacc_deac_1"/>
    <property type="match status" value="1"/>
</dbReference>
<dbReference type="Gene3D" id="3.20.20.370">
    <property type="entry name" value="Glycoside hydrolase/deacetylase"/>
    <property type="match status" value="1"/>
</dbReference>
<dbReference type="PROSITE" id="PS51677">
    <property type="entry name" value="NODB"/>
    <property type="match status" value="1"/>
</dbReference>